<dbReference type="EMBL" id="AP014960">
    <property type="protein sequence ID" value="BAS89474.1"/>
    <property type="molecule type" value="Genomic_DNA"/>
</dbReference>
<dbReference type="PRINTS" id="PR00171">
    <property type="entry name" value="SUGRTRNSPORT"/>
</dbReference>
<evidence type="ECO:0000256" key="3">
    <source>
        <dbReference type="ARBA" id="ARBA00022448"/>
    </source>
</evidence>
<feature type="transmembrane region" description="Helical" evidence="9">
    <location>
        <begin position="315"/>
        <end position="337"/>
    </location>
</feature>
<dbReference type="AlphaFoldDB" id="A0A0P0WAY2"/>
<keyword evidence="6" id="KW-0769">Symport</keyword>
<dbReference type="PROSITE" id="PS00217">
    <property type="entry name" value="SUGAR_TRANSPORT_2"/>
    <property type="match status" value="1"/>
</dbReference>
<dbReference type="InParanoid" id="A0A0P0WAY2"/>
<accession>A0A0P0WAY2</accession>
<reference evidence="11 12" key="2">
    <citation type="journal article" date="2013" name="Plant Cell Physiol.">
        <title>Rice Annotation Project Database (RAP-DB): an integrative and interactive database for rice genomics.</title>
        <authorList>
            <person name="Sakai H."/>
            <person name="Lee S.S."/>
            <person name="Tanaka T."/>
            <person name="Numa H."/>
            <person name="Kim J."/>
            <person name="Kawahara Y."/>
            <person name="Wakimoto H."/>
            <person name="Yang C.C."/>
            <person name="Iwamoto M."/>
            <person name="Abe T."/>
            <person name="Yamada Y."/>
            <person name="Muto A."/>
            <person name="Inokuchi H."/>
            <person name="Ikemura T."/>
            <person name="Matsumoto T."/>
            <person name="Sasaki T."/>
            <person name="Itoh T."/>
        </authorList>
    </citation>
    <scope>NUCLEOTIDE SEQUENCE [LARGE SCALE GENOMIC DNA]</scope>
    <source>
        <strain evidence="12">cv. Nipponbare</strain>
    </source>
</reference>
<evidence type="ECO:0000256" key="8">
    <source>
        <dbReference type="ARBA" id="ARBA00023136"/>
    </source>
</evidence>
<evidence type="ECO:0000256" key="1">
    <source>
        <dbReference type="ARBA" id="ARBA00004141"/>
    </source>
</evidence>
<dbReference type="InterPro" id="IPR005829">
    <property type="entry name" value="Sugar_transporter_CS"/>
</dbReference>
<dbReference type="InterPro" id="IPR020846">
    <property type="entry name" value="MFS_dom"/>
</dbReference>
<dbReference type="Proteomes" id="UP000059680">
    <property type="component" value="Chromosome 4"/>
</dbReference>
<keyword evidence="7 9" id="KW-1133">Transmembrane helix</keyword>
<feature type="transmembrane region" description="Helical" evidence="9">
    <location>
        <begin position="392"/>
        <end position="417"/>
    </location>
</feature>
<feature type="transmembrane region" description="Helical" evidence="9">
    <location>
        <begin position="424"/>
        <end position="442"/>
    </location>
</feature>
<sequence length="478" mass="50892">MAAGVLDAGGAVPAAAYSGELTLSVLVTCLVAASGGLIFGYDIGISACASASTMDCLDSLVDYDLSDGARLFVPGGVSQMKPFLATFFPKVLMRMADAKRDQYCVFDSHALTAFTSSLYVAGLVASLAAGRVTRWLGRRGVMLMGGALFFAGGAMTGGAVNVAMLIVGRMLLGFGVGFTNQAAPLYLAEMAPPRFRGSLTVGFQFFLSLGILIANLTNYGTARVPWGWRLSLGLAGAPAVFIVVGAFFLTDTPSSFVMRGKVDRARAALLRVRGHRADVDAELKAIVHAVEAARGSEDVGAFRRLVTWREYRPHLTFALALPLCHQLSGMMVANAWIMGAKSGKHGEVAMPRAYSVALLVLTCVQGAGFGMSWAPLIWVIPGEIFPVEVRSAGQAVSVSVTLGLTFVQTQTFLALLCRLKYATFAYYAGWVAAMTAFVLVFMPETKGVPLESMGAVWAGHWYWRRFVGGGDGKPEQRR</sequence>
<protein>
    <submittedName>
        <fullName evidence="11">Os04g0452600 protein</fullName>
    </submittedName>
</protein>
<dbReference type="GO" id="GO:0016020">
    <property type="term" value="C:membrane"/>
    <property type="evidence" value="ECO:0007669"/>
    <property type="project" value="UniProtKB-SubCell"/>
</dbReference>
<dbReference type="InterPro" id="IPR044778">
    <property type="entry name" value="MFS_STP/MST-like_plant"/>
</dbReference>
<organism evidence="11 12">
    <name type="scientific">Oryza sativa subsp. japonica</name>
    <name type="common">Rice</name>
    <dbReference type="NCBI Taxonomy" id="39947"/>
    <lineage>
        <taxon>Eukaryota</taxon>
        <taxon>Viridiplantae</taxon>
        <taxon>Streptophyta</taxon>
        <taxon>Embryophyta</taxon>
        <taxon>Tracheophyta</taxon>
        <taxon>Spermatophyta</taxon>
        <taxon>Magnoliopsida</taxon>
        <taxon>Liliopsida</taxon>
        <taxon>Poales</taxon>
        <taxon>Poaceae</taxon>
        <taxon>BOP clade</taxon>
        <taxon>Oryzoideae</taxon>
        <taxon>Oryzeae</taxon>
        <taxon>Oryzinae</taxon>
        <taxon>Oryza</taxon>
        <taxon>Oryza sativa</taxon>
    </lineage>
</organism>
<feature type="transmembrane region" description="Helical" evidence="9">
    <location>
        <begin position="141"/>
        <end position="167"/>
    </location>
</feature>
<name>A0A0P0WAY2_ORYSJ</name>
<dbReference type="InterPro" id="IPR045262">
    <property type="entry name" value="STP/PLT_plant"/>
</dbReference>
<keyword evidence="8 9" id="KW-0472">Membrane</keyword>
<feature type="transmembrane region" description="Helical" evidence="9">
    <location>
        <begin position="110"/>
        <end position="129"/>
    </location>
</feature>
<keyword evidence="12" id="KW-1185">Reference proteome</keyword>
<dbReference type="InterPro" id="IPR003663">
    <property type="entry name" value="Sugar/inositol_transpt"/>
</dbReference>
<feature type="transmembrane region" description="Helical" evidence="9">
    <location>
        <begin position="358"/>
        <end position="380"/>
    </location>
</feature>
<evidence type="ECO:0000256" key="5">
    <source>
        <dbReference type="ARBA" id="ARBA00022692"/>
    </source>
</evidence>
<dbReference type="FunCoup" id="A0A0P0WAY2">
    <property type="interactions" value="96"/>
</dbReference>
<evidence type="ECO:0000256" key="6">
    <source>
        <dbReference type="ARBA" id="ARBA00022847"/>
    </source>
</evidence>
<reference evidence="12" key="1">
    <citation type="journal article" date="2005" name="Nature">
        <title>The map-based sequence of the rice genome.</title>
        <authorList>
            <consortium name="International rice genome sequencing project (IRGSP)"/>
            <person name="Matsumoto T."/>
            <person name="Wu J."/>
            <person name="Kanamori H."/>
            <person name="Katayose Y."/>
            <person name="Fujisawa M."/>
            <person name="Namiki N."/>
            <person name="Mizuno H."/>
            <person name="Yamamoto K."/>
            <person name="Antonio B.A."/>
            <person name="Baba T."/>
            <person name="Sakata K."/>
            <person name="Nagamura Y."/>
            <person name="Aoki H."/>
            <person name="Arikawa K."/>
            <person name="Arita K."/>
            <person name="Bito T."/>
            <person name="Chiden Y."/>
            <person name="Fujitsuka N."/>
            <person name="Fukunaka R."/>
            <person name="Hamada M."/>
            <person name="Harada C."/>
            <person name="Hayashi A."/>
            <person name="Hijishita S."/>
            <person name="Honda M."/>
            <person name="Hosokawa S."/>
            <person name="Ichikawa Y."/>
            <person name="Idonuma A."/>
            <person name="Iijima M."/>
            <person name="Ikeda M."/>
            <person name="Ikeno M."/>
            <person name="Ito K."/>
            <person name="Ito S."/>
            <person name="Ito T."/>
            <person name="Ito Y."/>
            <person name="Ito Y."/>
            <person name="Iwabuchi A."/>
            <person name="Kamiya K."/>
            <person name="Karasawa W."/>
            <person name="Kurita K."/>
            <person name="Katagiri S."/>
            <person name="Kikuta A."/>
            <person name="Kobayashi H."/>
            <person name="Kobayashi N."/>
            <person name="Machita K."/>
            <person name="Maehara T."/>
            <person name="Masukawa M."/>
            <person name="Mizubayashi T."/>
            <person name="Mukai Y."/>
            <person name="Nagasaki H."/>
            <person name="Nagata Y."/>
            <person name="Naito S."/>
            <person name="Nakashima M."/>
            <person name="Nakama Y."/>
            <person name="Nakamichi Y."/>
            <person name="Nakamura M."/>
            <person name="Meguro A."/>
            <person name="Negishi M."/>
            <person name="Ohta I."/>
            <person name="Ohta T."/>
            <person name="Okamoto M."/>
            <person name="Ono N."/>
            <person name="Saji S."/>
            <person name="Sakaguchi M."/>
            <person name="Sakai K."/>
            <person name="Shibata M."/>
            <person name="Shimokawa T."/>
            <person name="Song J."/>
            <person name="Takazaki Y."/>
            <person name="Terasawa K."/>
            <person name="Tsugane M."/>
            <person name="Tsuji K."/>
            <person name="Ueda S."/>
            <person name="Waki K."/>
            <person name="Yamagata H."/>
            <person name="Yamamoto M."/>
            <person name="Yamamoto S."/>
            <person name="Yamane H."/>
            <person name="Yoshiki S."/>
            <person name="Yoshihara R."/>
            <person name="Yukawa K."/>
            <person name="Zhong H."/>
            <person name="Yano M."/>
            <person name="Yuan Q."/>
            <person name="Ouyang S."/>
            <person name="Liu J."/>
            <person name="Jones K.M."/>
            <person name="Gansberger K."/>
            <person name="Moffat K."/>
            <person name="Hill J."/>
            <person name="Bera J."/>
            <person name="Fadrosh D."/>
            <person name="Jin S."/>
            <person name="Johri S."/>
            <person name="Kim M."/>
            <person name="Overton L."/>
            <person name="Reardon M."/>
            <person name="Tsitrin T."/>
            <person name="Vuong H."/>
            <person name="Weaver B."/>
            <person name="Ciecko A."/>
            <person name="Tallon L."/>
            <person name="Jackson J."/>
            <person name="Pai G."/>
            <person name="Aken S.V."/>
            <person name="Utterback T."/>
            <person name="Reidmuller S."/>
            <person name="Feldblyum T."/>
            <person name="Hsiao J."/>
            <person name="Zismann V."/>
            <person name="Iobst S."/>
            <person name="de Vazeille A.R."/>
            <person name="Buell C.R."/>
            <person name="Ying K."/>
            <person name="Li Y."/>
            <person name="Lu T."/>
            <person name="Huang Y."/>
            <person name="Zhao Q."/>
            <person name="Feng Q."/>
            <person name="Zhang L."/>
            <person name="Zhu J."/>
            <person name="Weng Q."/>
            <person name="Mu J."/>
            <person name="Lu Y."/>
            <person name="Fan D."/>
            <person name="Liu Y."/>
            <person name="Guan J."/>
            <person name="Zhang Y."/>
            <person name="Yu S."/>
            <person name="Liu X."/>
            <person name="Zhang Y."/>
            <person name="Hong G."/>
            <person name="Han B."/>
            <person name="Choisne N."/>
            <person name="Demange N."/>
            <person name="Orjeda G."/>
            <person name="Samain S."/>
            <person name="Cattolico L."/>
            <person name="Pelletier E."/>
            <person name="Couloux A."/>
            <person name="Segurens B."/>
            <person name="Wincker P."/>
            <person name="D'Hont A."/>
            <person name="Scarpelli C."/>
            <person name="Weissenbach J."/>
            <person name="Salanoubat M."/>
            <person name="Quetier F."/>
            <person name="Yu Y."/>
            <person name="Kim H.R."/>
            <person name="Rambo T."/>
            <person name="Currie J."/>
            <person name="Collura K."/>
            <person name="Luo M."/>
            <person name="Yang T."/>
            <person name="Ammiraju J.S.S."/>
            <person name="Engler F."/>
            <person name="Soderlund C."/>
            <person name="Wing R.A."/>
            <person name="Palmer L.E."/>
            <person name="de la Bastide M."/>
            <person name="Spiegel L."/>
            <person name="Nascimento L."/>
            <person name="Zutavern T."/>
            <person name="O'Shaughnessy A."/>
            <person name="Dike S."/>
            <person name="Dedhia N."/>
            <person name="Preston R."/>
            <person name="Balija V."/>
            <person name="McCombie W.R."/>
            <person name="Chow T."/>
            <person name="Chen H."/>
            <person name="Chung M."/>
            <person name="Chen C."/>
            <person name="Shaw J."/>
            <person name="Wu H."/>
            <person name="Hsiao K."/>
            <person name="Chao Y."/>
            <person name="Chu M."/>
            <person name="Cheng C."/>
            <person name="Hour A."/>
            <person name="Lee P."/>
            <person name="Lin S."/>
            <person name="Lin Y."/>
            <person name="Liou J."/>
            <person name="Liu S."/>
            <person name="Hsing Y."/>
            <person name="Raghuvanshi S."/>
            <person name="Mohanty A."/>
            <person name="Bharti A.K."/>
            <person name="Gaur A."/>
            <person name="Gupta V."/>
            <person name="Kumar D."/>
            <person name="Ravi V."/>
            <person name="Vij S."/>
            <person name="Kapur A."/>
            <person name="Khurana P."/>
            <person name="Khurana P."/>
            <person name="Khurana J.P."/>
            <person name="Tyagi A.K."/>
            <person name="Gaikwad K."/>
            <person name="Singh A."/>
            <person name="Dalal V."/>
            <person name="Srivastava S."/>
            <person name="Dixit A."/>
            <person name="Pal A.K."/>
            <person name="Ghazi I.A."/>
            <person name="Yadav M."/>
            <person name="Pandit A."/>
            <person name="Bhargava A."/>
            <person name="Sureshbabu K."/>
            <person name="Batra K."/>
            <person name="Sharma T.R."/>
            <person name="Mohapatra T."/>
            <person name="Singh N.K."/>
            <person name="Messing J."/>
            <person name="Nelson A.B."/>
            <person name="Fuks G."/>
            <person name="Kavchok S."/>
            <person name="Keizer G."/>
            <person name="Linton E."/>
            <person name="Llaca V."/>
            <person name="Song R."/>
            <person name="Tanyolac B."/>
            <person name="Young S."/>
            <person name="Ho-Il K."/>
            <person name="Hahn J.H."/>
            <person name="Sangsakoo G."/>
            <person name="Vanavichit A."/>
            <person name="de Mattos Luiz.A.T."/>
            <person name="Zimmer P.D."/>
            <person name="Malone G."/>
            <person name="Dellagostin O."/>
            <person name="de Oliveira A.C."/>
            <person name="Bevan M."/>
            <person name="Bancroft I."/>
            <person name="Minx P."/>
            <person name="Cordum H."/>
            <person name="Wilson R."/>
            <person name="Cheng Z."/>
            <person name="Jin W."/>
            <person name="Jiang J."/>
            <person name="Leong S.A."/>
            <person name="Iwama H."/>
            <person name="Gojobori T."/>
            <person name="Itoh T."/>
            <person name="Niimura Y."/>
            <person name="Fujii Y."/>
            <person name="Habara T."/>
            <person name="Sakai H."/>
            <person name="Sato Y."/>
            <person name="Wilson G."/>
            <person name="Kumar K."/>
            <person name="McCouch S."/>
            <person name="Juretic N."/>
            <person name="Hoen D."/>
            <person name="Wright S."/>
            <person name="Bruskiewich R."/>
            <person name="Bureau T."/>
            <person name="Miyao A."/>
            <person name="Hirochika H."/>
            <person name="Nishikawa T."/>
            <person name="Kadowaki K."/>
            <person name="Sugiura M."/>
            <person name="Burr B."/>
            <person name="Sasaki T."/>
        </authorList>
    </citation>
    <scope>NUCLEOTIDE SEQUENCE [LARGE SCALE GENOMIC DNA]</scope>
    <source>
        <strain evidence="12">cv. Nipponbare</strain>
    </source>
</reference>
<dbReference type="OMA" id="RISYRTW"/>
<dbReference type="PROSITE" id="PS50850">
    <property type="entry name" value="MFS"/>
    <property type="match status" value="1"/>
</dbReference>
<dbReference type="CDD" id="cd17361">
    <property type="entry name" value="MFS_STP"/>
    <property type="match status" value="1"/>
</dbReference>
<dbReference type="GO" id="GO:0015293">
    <property type="term" value="F:symporter activity"/>
    <property type="evidence" value="ECO:0007669"/>
    <property type="project" value="UniProtKB-KW"/>
</dbReference>
<dbReference type="PANTHER" id="PTHR23500">
    <property type="entry name" value="SOLUTE CARRIER FAMILY 2, FACILITATED GLUCOSE TRANSPORTER"/>
    <property type="match status" value="1"/>
</dbReference>
<comment type="similarity">
    <text evidence="2">Belongs to the major facilitator superfamily. Sugar transporter (TC 2.A.1.1) family.</text>
</comment>
<dbReference type="SMR" id="A0A0P0WAY2"/>
<dbReference type="Pfam" id="PF00083">
    <property type="entry name" value="Sugar_tr"/>
    <property type="match status" value="1"/>
</dbReference>
<proteinExistence type="inferred from homology"/>
<dbReference type="PaxDb" id="39947-A0A0P0WAY2"/>
<dbReference type="FunFam" id="1.20.1250.20:FF:001013">
    <property type="entry name" value="Os04g0452600 protein"/>
    <property type="match status" value="1"/>
</dbReference>
<evidence type="ECO:0000313" key="11">
    <source>
        <dbReference type="EMBL" id="BAS89474.1"/>
    </source>
</evidence>
<dbReference type="Gramene" id="Os04t0452600-00">
    <property type="protein sequence ID" value="Os04t0452600-00"/>
    <property type="gene ID" value="Os04g0452600"/>
</dbReference>
<dbReference type="InterPro" id="IPR005828">
    <property type="entry name" value="MFS_sugar_transport-like"/>
</dbReference>
<dbReference type="GO" id="GO:0015145">
    <property type="term" value="F:monosaccharide transmembrane transporter activity"/>
    <property type="evidence" value="ECO:0007669"/>
    <property type="project" value="InterPro"/>
</dbReference>
<evidence type="ECO:0000259" key="10">
    <source>
        <dbReference type="PROSITE" id="PS50850"/>
    </source>
</evidence>
<feature type="transmembrane region" description="Helical" evidence="9">
    <location>
        <begin position="195"/>
        <end position="214"/>
    </location>
</feature>
<keyword evidence="3" id="KW-0813">Transport</keyword>
<evidence type="ECO:0000256" key="4">
    <source>
        <dbReference type="ARBA" id="ARBA00022597"/>
    </source>
</evidence>
<keyword evidence="5 9" id="KW-0812">Transmembrane</keyword>
<evidence type="ECO:0000256" key="7">
    <source>
        <dbReference type="ARBA" id="ARBA00022989"/>
    </source>
</evidence>
<reference evidence="11 12" key="3">
    <citation type="journal article" date="2013" name="Rice">
        <title>Improvement of the Oryza sativa Nipponbare reference genome using next generation sequence and optical map data.</title>
        <authorList>
            <person name="Kawahara Y."/>
            <person name="de la Bastide M."/>
            <person name="Hamilton J.P."/>
            <person name="Kanamori H."/>
            <person name="McCombie W.R."/>
            <person name="Ouyang S."/>
            <person name="Schwartz D.C."/>
            <person name="Tanaka T."/>
            <person name="Wu J."/>
            <person name="Zhou S."/>
            <person name="Childs K.L."/>
            <person name="Davidson R.M."/>
            <person name="Lin H."/>
            <person name="Quesada-Ocampo L."/>
            <person name="Vaillancourt B."/>
            <person name="Sakai H."/>
            <person name="Lee S.S."/>
            <person name="Kim J."/>
            <person name="Numa H."/>
            <person name="Itoh T."/>
            <person name="Buell C.R."/>
            <person name="Matsumoto T."/>
        </authorList>
    </citation>
    <scope>NUCLEOTIDE SEQUENCE [LARGE SCALE GENOMIC DNA]</scope>
    <source>
        <strain evidence="12">cv. Nipponbare</strain>
    </source>
</reference>
<feature type="transmembrane region" description="Helical" evidence="9">
    <location>
        <begin position="226"/>
        <end position="249"/>
    </location>
</feature>
<dbReference type="eggNOG" id="KOG0254">
    <property type="taxonomic scope" value="Eukaryota"/>
</dbReference>
<keyword evidence="4" id="KW-0762">Sugar transport</keyword>
<dbReference type="STRING" id="39947.A0A0P0WAY2"/>
<comment type="subcellular location">
    <subcellularLocation>
        <location evidence="1">Membrane</location>
        <topology evidence="1">Multi-pass membrane protein</topology>
    </subcellularLocation>
</comment>
<evidence type="ECO:0000256" key="9">
    <source>
        <dbReference type="SAM" id="Phobius"/>
    </source>
</evidence>
<dbReference type="InterPro" id="IPR036259">
    <property type="entry name" value="MFS_trans_sf"/>
</dbReference>
<dbReference type="PANTHER" id="PTHR23500:SF92">
    <property type="entry name" value="OS04G0452600 PROTEIN"/>
    <property type="match status" value="1"/>
</dbReference>
<feature type="domain" description="Major facilitator superfamily (MFS) profile" evidence="10">
    <location>
        <begin position="28"/>
        <end position="446"/>
    </location>
</feature>
<dbReference type="Gene3D" id="1.20.1250.20">
    <property type="entry name" value="MFS general substrate transporter like domains"/>
    <property type="match status" value="2"/>
</dbReference>
<evidence type="ECO:0000256" key="2">
    <source>
        <dbReference type="ARBA" id="ARBA00010992"/>
    </source>
</evidence>
<evidence type="ECO:0000313" key="12">
    <source>
        <dbReference type="Proteomes" id="UP000059680"/>
    </source>
</evidence>
<gene>
    <name evidence="11" type="ordered locus">Os04g0452600</name>
    <name evidence="11" type="ORF">OSNPB_040452600</name>
</gene>
<dbReference type="SUPFAM" id="SSF103473">
    <property type="entry name" value="MFS general substrate transporter"/>
    <property type="match status" value="1"/>
</dbReference>